<gene>
    <name evidence="3" type="ORF">MMAN_00350</name>
    <name evidence="4" type="ORF">MMAN_58180</name>
</gene>
<keyword evidence="2" id="KW-1133">Transmembrane helix</keyword>
<feature type="transmembrane region" description="Helical" evidence="2">
    <location>
        <begin position="40"/>
        <end position="57"/>
    </location>
</feature>
<keyword evidence="2" id="KW-0812">Transmembrane</keyword>
<feature type="compositionally biased region" description="Polar residues" evidence="1">
    <location>
        <begin position="82"/>
        <end position="104"/>
    </location>
</feature>
<reference evidence="3" key="2">
    <citation type="submission" date="2020-02" db="EMBL/GenBank/DDBJ databases">
        <authorList>
            <person name="Matsumoto Y."/>
            <person name="Kinjo T."/>
            <person name="Motooka D."/>
            <person name="Nabeya D."/>
            <person name="Jung N."/>
            <person name="Uechi K."/>
            <person name="Horii T."/>
            <person name="Iida T."/>
            <person name="Fujita J."/>
            <person name="Nakamura S."/>
        </authorList>
    </citation>
    <scope>NUCLEOTIDE SEQUENCE</scope>
    <source>
        <strain evidence="3">JCM 18113</strain>
    </source>
</reference>
<reference evidence="3 5" key="1">
    <citation type="journal article" date="2019" name="Emerg. Microbes Infect.">
        <title>Comprehensive subspecies identification of 175 nontuberculous mycobacteria species based on 7547 genomic profiles.</title>
        <authorList>
            <person name="Matsumoto Y."/>
            <person name="Kinjo T."/>
            <person name="Motooka D."/>
            <person name="Nabeya D."/>
            <person name="Jung N."/>
            <person name="Uechi K."/>
            <person name="Horii T."/>
            <person name="Iida T."/>
            <person name="Fujita J."/>
            <person name="Nakamura S."/>
        </authorList>
    </citation>
    <scope>NUCLEOTIDE SEQUENCE [LARGE SCALE GENOMIC DNA]</scope>
    <source>
        <strain evidence="3 5">JCM 18113</strain>
    </source>
</reference>
<protein>
    <recommendedName>
        <fullName evidence="6">DUF3761 domain-containing protein</fullName>
    </recommendedName>
</protein>
<dbReference type="EMBL" id="AP022590">
    <property type="protein sequence ID" value="BBY41684.1"/>
    <property type="molecule type" value="Genomic_DNA"/>
</dbReference>
<evidence type="ECO:0000313" key="3">
    <source>
        <dbReference type="EMBL" id="BBY35901.1"/>
    </source>
</evidence>
<evidence type="ECO:0000256" key="2">
    <source>
        <dbReference type="SAM" id="Phobius"/>
    </source>
</evidence>
<evidence type="ECO:0008006" key="6">
    <source>
        <dbReference type="Google" id="ProtNLM"/>
    </source>
</evidence>
<accession>A0ABN6A3B6</accession>
<sequence length="114" mass="11694">MKAANTDSPPGYIDGLRTSGVQFRTASSHRSSVMSRVNKISVVPAGVAAALLIFAPLSPMGPLPTCGGYVNVDGNCVPSPDHSPSNLHDGDGTNSHSQHKQGSGSWHGGTGRSK</sequence>
<dbReference type="EMBL" id="AP022590">
    <property type="protein sequence ID" value="BBY35901.1"/>
    <property type="molecule type" value="Genomic_DNA"/>
</dbReference>
<evidence type="ECO:0000256" key="1">
    <source>
        <dbReference type="SAM" id="MobiDB-lite"/>
    </source>
</evidence>
<dbReference type="Proteomes" id="UP000465812">
    <property type="component" value="Chromosome"/>
</dbReference>
<keyword evidence="2" id="KW-0472">Membrane</keyword>
<feature type="region of interest" description="Disordered" evidence="1">
    <location>
        <begin position="75"/>
        <end position="114"/>
    </location>
</feature>
<evidence type="ECO:0000313" key="5">
    <source>
        <dbReference type="Proteomes" id="UP000465812"/>
    </source>
</evidence>
<name>A0ABN6A3B6_MYCNT</name>
<keyword evidence="5" id="KW-1185">Reference proteome</keyword>
<proteinExistence type="predicted"/>
<organism evidence="3 5">
    <name type="scientific">Mycobacterium mantenii</name>
    <dbReference type="NCBI Taxonomy" id="560555"/>
    <lineage>
        <taxon>Bacteria</taxon>
        <taxon>Bacillati</taxon>
        <taxon>Actinomycetota</taxon>
        <taxon>Actinomycetes</taxon>
        <taxon>Mycobacteriales</taxon>
        <taxon>Mycobacteriaceae</taxon>
        <taxon>Mycobacterium</taxon>
        <taxon>Mycobacterium avium complex (MAC)</taxon>
    </lineage>
</organism>
<feature type="compositionally biased region" description="Gly residues" evidence="1">
    <location>
        <begin position="105"/>
        <end position="114"/>
    </location>
</feature>
<evidence type="ECO:0000313" key="4">
    <source>
        <dbReference type="EMBL" id="BBY41684.1"/>
    </source>
</evidence>